<feature type="domain" description="YHS" evidence="2">
    <location>
        <begin position="58"/>
        <end position="95"/>
    </location>
</feature>
<gene>
    <name evidence="3" type="ORF">K1W69_19855</name>
</gene>
<evidence type="ECO:0000259" key="2">
    <source>
        <dbReference type="Pfam" id="PF04945"/>
    </source>
</evidence>
<dbReference type="NCBIfam" id="NF041384">
    <property type="entry name" value="YHS_seleno_dom"/>
    <property type="match status" value="1"/>
</dbReference>
<evidence type="ECO:0000256" key="1">
    <source>
        <dbReference type="SAM" id="SignalP"/>
    </source>
</evidence>
<keyword evidence="1" id="KW-0732">Signal</keyword>
<dbReference type="EMBL" id="JAICBX010000004">
    <property type="protein sequence ID" value="MBW8639460.1"/>
    <property type="molecule type" value="Genomic_DNA"/>
</dbReference>
<feature type="chain" id="PRO_5042032088" evidence="1">
    <location>
        <begin position="26"/>
        <end position="166"/>
    </location>
</feature>
<comment type="caution">
    <text evidence="3">The sequence shown here is derived from an EMBL/GenBank/DDBJ whole genome shotgun (WGS) entry which is preliminary data.</text>
</comment>
<proteinExistence type="predicted"/>
<evidence type="ECO:0000313" key="3">
    <source>
        <dbReference type="EMBL" id="MBW8639460.1"/>
    </source>
</evidence>
<dbReference type="InterPro" id="IPR009078">
    <property type="entry name" value="Ferritin-like_SF"/>
</dbReference>
<dbReference type="RefSeq" id="WP_220230190.1">
    <property type="nucleotide sequence ID" value="NZ_JAICBX010000004.1"/>
</dbReference>
<organism evidence="3 4">
    <name type="scientific">Flavimaribacter sediminis</name>
    <dbReference type="NCBI Taxonomy" id="2865987"/>
    <lineage>
        <taxon>Bacteria</taxon>
        <taxon>Pseudomonadati</taxon>
        <taxon>Pseudomonadota</taxon>
        <taxon>Alphaproteobacteria</taxon>
        <taxon>Hyphomicrobiales</taxon>
        <taxon>Rhizobiaceae</taxon>
        <taxon>Flavimaribacter</taxon>
    </lineage>
</organism>
<dbReference type="AlphaFoldDB" id="A0AAE2ZR73"/>
<reference evidence="3" key="1">
    <citation type="submission" date="2021-08" db="EMBL/GenBank/DDBJ databases">
        <title>Hoeflea bacterium WL0058 sp. nov., isolated from the sediment.</title>
        <authorList>
            <person name="Wang L."/>
            <person name="Zhang D."/>
        </authorList>
    </citation>
    <scope>NUCLEOTIDE SEQUENCE</scope>
    <source>
        <strain evidence="3">WL0058</strain>
    </source>
</reference>
<keyword evidence="4" id="KW-1185">Reference proteome</keyword>
<dbReference type="Pfam" id="PF04945">
    <property type="entry name" value="YHS"/>
    <property type="match status" value="1"/>
</dbReference>
<protein>
    <submittedName>
        <fullName evidence="3">YHS domain-containing protein</fullName>
    </submittedName>
</protein>
<name>A0AAE2ZR73_9HYPH</name>
<feature type="signal peptide" evidence="1">
    <location>
        <begin position="1"/>
        <end position="25"/>
    </location>
</feature>
<dbReference type="Proteomes" id="UP001196509">
    <property type="component" value="Unassembled WGS sequence"/>
</dbReference>
<accession>A0AAE2ZR73</accession>
<evidence type="ECO:0000313" key="4">
    <source>
        <dbReference type="Proteomes" id="UP001196509"/>
    </source>
</evidence>
<sequence>MNTIRNIITATAFAAVLSAGAPAFGADEYNVSTGTTLSGAGVALRGDDVVALATGLEVAAGHAKHTVEHDGVAYYFSSEETMSQFQANPERYMPQYGGFCAFGVAIGKKLDAAPRYADIVDGKLYVFLNAVAFAKYKEDKAGTLAKAQKNWPAMHHLPVAEVNGGV</sequence>
<dbReference type="InterPro" id="IPR007029">
    <property type="entry name" value="YHS_dom"/>
</dbReference>
<dbReference type="SUPFAM" id="SSF47240">
    <property type="entry name" value="Ferritin-like"/>
    <property type="match status" value="1"/>
</dbReference>